<evidence type="ECO:0000256" key="1">
    <source>
        <dbReference type="SAM" id="Phobius"/>
    </source>
</evidence>
<keyword evidence="1" id="KW-1133">Transmembrane helix</keyword>
<dbReference type="InterPro" id="IPR002656">
    <property type="entry name" value="Acyl_transf_3_dom"/>
</dbReference>
<proteinExistence type="predicted"/>
<feature type="transmembrane region" description="Helical" evidence="1">
    <location>
        <begin position="257"/>
        <end position="279"/>
    </location>
</feature>
<comment type="caution">
    <text evidence="4">The sequence shown here is derived from an EMBL/GenBank/DDBJ whole genome shotgun (WGS) entry which is preliminary data.</text>
</comment>
<feature type="domain" description="Nose resistant-to-fluoxetine protein N-terminal" evidence="3">
    <location>
        <begin position="86"/>
        <end position="240"/>
    </location>
</feature>
<feature type="chain" id="PRO_5043381858" description="Nose resistant-to-fluoxetine protein N-terminal domain-containing protein" evidence="2">
    <location>
        <begin position="21"/>
        <end position="702"/>
    </location>
</feature>
<evidence type="ECO:0000256" key="2">
    <source>
        <dbReference type="SAM" id="SignalP"/>
    </source>
</evidence>
<dbReference type="SMART" id="SM00703">
    <property type="entry name" value="NRF"/>
    <property type="match status" value="1"/>
</dbReference>
<reference evidence="4 5" key="1">
    <citation type="submission" date="2023-01" db="EMBL/GenBank/DDBJ databases">
        <authorList>
            <person name="Whitehead M."/>
        </authorList>
    </citation>
    <scope>NUCLEOTIDE SEQUENCE [LARGE SCALE GENOMIC DNA]</scope>
</reference>
<feature type="transmembrane region" description="Helical" evidence="1">
    <location>
        <begin position="400"/>
        <end position="423"/>
    </location>
</feature>
<feature type="transmembrane region" description="Helical" evidence="1">
    <location>
        <begin position="492"/>
        <end position="512"/>
    </location>
</feature>
<dbReference type="InterPro" id="IPR052728">
    <property type="entry name" value="O2_lipid_transport_reg"/>
</dbReference>
<dbReference type="EMBL" id="CARXXK010000004">
    <property type="protein sequence ID" value="CAI6366251.1"/>
    <property type="molecule type" value="Genomic_DNA"/>
</dbReference>
<feature type="transmembrane region" description="Helical" evidence="1">
    <location>
        <begin position="463"/>
        <end position="485"/>
    </location>
</feature>
<evidence type="ECO:0000259" key="3">
    <source>
        <dbReference type="SMART" id="SM00703"/>
    </source>
</evidence>
<name>A0AAV0XFE2_9HEMI</name>
<gene>
    <name evidence="4" type="ORF">MEUPH1_LOCUS20856</name>
</gene>
<keyword evidence="5" id="KW-1185">Reference proteome</keyword>
<evidence type="ECO:0000313" key="4">
    <source>
        <dbReference type="EMBL" id="CAI6366251.1"/>
    </source>
</evidence>
<protein>
    <recommendedName>
        <fullName evidence="3">Nose resistant-to-fluoxetine protein N-terminal domain-containing protein</fullName>
    </recommendedName>
</protein>
<dbReference type="GO" id="GO:0016747">
    <property type="term" value="F:acyltransferase activity, transferring groups other than amino-acyl groups"/>
    <property type="evidence" value="ECO:0007669"/>
    <property type="project" value="InterPro"/>
</dbReference>
<dbReference type="InterPro" id="IPR006621">
    <property type="entry name" value="Nose-resist-to-fluoxetine_N"/>
</dbReference>
<keyword evidence="1" id="KW-0812">Transmembrane</keyword>
<dbReference type="AlphaFoldDB" id="A0AAV0XFE2"/>
<feature type="transmembrane region" description="Helical" evidence="1">
    <location>
        <begin position="314"/>
        <end position="336"/>
    </location>
</feature>
<dbReference type="Proteomes" id="UP001160148">
    <property type="component" value="Unassembled WGS sequence"/>
</dbReference>
<sequence>MMRTLQVVITVFVCPSIVFANHTTPSDSRHGNVSYIDVDDVSSSPPRPGEDGVLVQTTDSYLPDQWVADLFYRALTNFRIREGVGSSTCQNQTQMYVKHLKNNSYWAVKMYDSWSRYPNGILSGRTHHMGVYSECIDVHQPVQGKYCMTSTKLSTVEGTKPEDLKKKDETETYDHAWNEILGLFDYEDRYRRNEVKIGICIPESCTASNLETSLQKDLDIVFSPHRVQPKVKVDHMLCSTDKNMYPYDTGYYVTSSIMYLLLVICCMSTLIHIIVMTITKENTNDILPKYIYWFSVIHNGRNLIKHDKNNELNVFNGFKAVTMVMILFGHKFIFHSTSPILYTMNNEMIYRIGPDILLTSMNIVDLFFYITGFLMYVMIKPQLIKRGAGWIQIPLIIFYKYLRVLPAYGAMMLLTAYFIPYMYNGPFWASRMWPEAQKCKNYWWANVLAISNFIEVDDQCLIVGWYISCLLQFIVIGTILINFCVKYRKIGVGAIIVCLCISLAIPFISTYVTRSYGIVRVTIPFLESPSNSYEFRNFYRPFYMRGIPFYAGLLAGVMVEELKKKEIKPSKVMFYGGGEESLPVTLYVLNTWYCCCLTGPIEKLFNNRLVTPLGRLSYVVYLVNIQVMMIMENRQSASVSPSREVWVSELVRYVCRTTVIQYARKTELLMNGKAYCFSAANGKDCAKRRNSKTENTPNDLGL</sequence>
<keyword evidence="2" id="KW-0732">Signal</keyword>
<dbReference type="Pfam" id="PF20146">
    <property type="entry name" value="NRF"/>
    <property type="match status" value="1"/>
</dbReference>
<feature type="transmembrane region" description="Helical" evidence="1">
    <location>
        <begin position="356"/>
        <end position="379"/>
    </location>
</feature>
<organism evidence="4 5">
    <name type="scientific">Macrosiphum euphorbiae</name>
    <name type="common">potato aphid</name>
    <dbReference type="NCBI Taxonomy" id="13131"/>
    <lineage>
        <taxon>Eukaryota</taxon>
        <taxon>Metazoa</taxon>
        <taxon>Ecdysozoa</taxon>
        <taxon>Arthropoda</taxon>
        <taxon>Hexapoda</taxon>
        <taxon>Insecta</taxon>
        <taxon>Pterygota</taxon>
        <taxon>Neoptera</taxon>
        <taxon>Paraneoptera</taxon>
        <taxon>Hemiptera</taxon>
        <taxon>Sternorrhyncha</taxon>
        <taxon>Aphidomorpha</taxon>
        <taxon>Aphidoidea</taxon>
        <taxon>Aphididae</taxon>
        <taxon>Macrosiphini</taxon>
        <taxon>Macrosiphum</taxon>
    </lineage>
</organism>
<dbReference type="Pfam" id="PF01757">
    <property type="entry name" value="Acyl_transf_3"/>
    <property type="match status" value="1"/>
</dbReference>
<accession>A0AAV0XFE2</accession>
<keyword evidence="1" id="KW-0472">Membrane</keyword>
<evidence type="ECO:0000313" key="5">
    <source>
        <dbReference type="Proteomes" id="UP001160148"/>
    </source>
</evidence>
<dbReference type="PANTHER" id="PTHR11161:SF0">
    <property type="entry name" value="O-ACYLTRANSFERASE LIKE PROTEIN"/>
    <property type="match status" value="1"/>
</dbReference>
<dbReference type="PANTHER" id="PTHR11161">
    <property type="entry name" value="O-ACYLTRANSFERASE"/>
    <property type="match status" value="1"/>
</dbReference>
<feature type="signal peptide" evidence="2">
    <location>
        <begin position="1"/>
        <end position="20"/>
    </location>
</feature>